<keyword evidence="2" id="KW-1185">Reference proteome</keyword>
<accession>A0AAW0AIK7</accession>
<evidence type="ECO:0000313" key="1">
    <source>
        <dbReference type="EMBL" id="KAK7012847.1"/>
    </source>
</evidence>
<dbReference type="AlphaFoldDB" id="A0AAW0AIK7"/>
<evidence type="ECO:0000313" key="2">
    <source>
        <dbReference type="Proteomes" id="UP001362999"/>
    </source>
</evidence>
<dbReference type="EMBL" id="JAWWNJ010000063">
    <property type="protein sequence ID" value="KAK7012847.1"/>
    <property type="molecule type" value="Genomic_DNA"/>
</dbReference>
<dbReference type="Proteomes" id="UP001362999">
    <property type="component" value="Unassembled WGS sequence"/>
</dbReference>
<reference evidence="1 2" key="1">
    <citation type="journal article" date="2024" name="J Genomics">
        <title>Draft genome sequencing and assembly of Favolaschia claudopus CIRM-BRFM 2984 isolated from oak limbs.</title>
        <authorList>
            <person name="Navarro D."/>
            <person name="Drula E."/>
            <person name="Chaduli D."/>
            <person name="Cazenave R."/>
            <person name="Ahrendt S."/>
            <person name="Wang J."/>
            <person name="Lipzen A."/>
            <person name="Daum C."/>
            <person name="Barry K."/>
            <person name="Grigoriev I.V."/>
            <person name="Favel A."/>
            <person name="Rosso M.N."/>
            <person name="Martin F."/>
        </authorList>
    </citation>
    <scope>NUCLEOTIDE SEQUENCE [LARGE SCALE GENOMIC DNA]</scope>
    <source>
        <strain evidence="1 2">CIRM-BRFM 2984</strain>
    </source>
</reference>
<name>A0AAW0AIK7_9AGAR</name>
<organism evidence="1 2">
    <name type="scientific">Favolaschia claudopus</name>
    <dbReference type="NCBI Taxonomy" id="2862362"/>
    <lineage>
        <taxon>Eukaryota</taxon>
        <taxon>Fungi</taxon>
        <taxon>Dikarya</taxon>
        <taxon>Basidiomycota</taxon>
        <taxon>Agaricomycotina</taxon>
        <taxon>Agaricomycetes</taxon>
        <taxon>Agaricomycetidae</taxon>
        <taxon>Agaricales</taxon>
        <taxon>Marasmiineae</taxon>
        <taxon>Mycenaceae</taxon>
        <taxon>Favolaschia</taxon>
    </lineage>
</organism>
<protein>
    <submittedName>
        <fullName evidence="1">Uncharacterized protein</fullName>
    </submittedName>
</protein>
<gene>
    <name evidence="1" type="ORF">R3P38DRAFT_3015688</name>
</gene>
<sequence>MGGGKEEGGACVEGEEGWVFLLCRFRDRNSRSGRRECIGKWDVRIDVRSQVDCFLGAEDAFAGDFCLGWGRGLLHWYYRLSHRRRDKLLLLLVQLPLGVSHPRRTRRHTPTVVRVAFAFTDSLVFAFAFGITRDGNDDRDRRVFGIGWGDAWRGTWRGDEGGVELALECAGARAAFLLLSRPCERWVGGVGCKVAVAVSIPLAFAEFSFAEVVSFAVSISVTVPIPMISRLPQRAHGCIHRRRL</sequence>
<comment type="caution">
    <text evidence="1">The sequence shown here is derived from an EMBL/GenBank/DDBJ whole genome shotgun (WGS) entry which is preliminary data.</text>
</comment>
<proteinExistence type="predicted"/>